<comment type="caution">
    <text evidence="1">The sequence shown here is derived from an EMBL/GenBank/DDBJ whole genome shotgun (WGS) entry which is preliminary data.</text>
</comment>
<reference evidence="1 2" key="1">
    <citation type="journal article" date="2022" name="bioRxiv">
        <title>The genome of the oomycete Peronosclerospora sorghi, a cosmopolitan pathogen of maize and sorghum, is inflated with dispersed pseudogenes.</title>
        <authorList>
            <person name="Fletcher K."/>
            <person name="Martin F."/>
            <person name="Isakeit T."/>
            <person name="Cavanaugh K."/>
            <person name="Magill C."/>
            <person name="Michelmore R."/>
        </authorList>
    </citation>
    <scope>NUCLEOTIDE SEQUENCE [LARGE SCALE GENOMIC DNA]</scope>
    <source>
        <strain evidence="1">P6</strain>
    </source>
</reference>
<protein>
    <submittedName>
        <fullName evidence="1">Uncharacterized protein</fullName>
    </submittedName>
</protein>
<accession>A0ACC0WL55</accession>
<organism evidence="1 2">
    <name type="scientific">Peronosclerospora sorghi</name>
    <dbReference type="NCBI Taxonomy" id="230839"/>
    <lineage>
        <taxon>Eukaryota</taxon>
        <taxon>Sar</taxon>
        <taxon>Stramenopiles</taxon>
        <taxon>Oomycota</taxon>
        <taxon>Peronosporomycetes</taxon>
        <taxon>Peronosporales</taxon>
        <taxon>Peronosporaceae</taxon>
        <taxon>Peronosclerospora</taxon>
    </lineage>
</organism>
<evidence type="ECO:0000313" key="1">
    <source>
        <dbReference type="EMBL" id="KAI9918754.1"/>
    </source>
</evidence>
<dbReference type="EMBL" id="CM047591">
    <property type="protein sequence ID" value="KAI9918754.1"/>
    <property type="molecule type" value="Genomic_DNA"/>
</dbReference>
<proteinExistence type="predicted"/>
<sequence>MTPNAAATTTVSSGRNNSYSARPSVSTSDETESMTAQSRQDGRGSTTGLGCLAVVATVVMVLVTQKKKKALDEKEDYRPQDLMTPVTEINVL</sequence>
<keyword evidence="2" id="KW-1185">Reference proteome</keyword>
<gene>
    <name evidence="1" type="ORF">PsorP6_012041</name>
</gene>
<evidence type="ECO:0000313" key="2">
    <source>
        <dbReference type="Proteomes" id="UP001163321"/>
    </source>
</evidence>
<dbReference type="Proteomes" id="UP001163321">
    <property type="component" value="Chromosome 12"/>
</dbReference>
<name>A0ACC0WL55_9STRA</name>